<dbReference type="InterPro" id="IPR039448">
    <property type="entry name" value="Beta_helix"/>
</dbReference>
<dbReference type="Gene3D" id="2.160.20.10">
    <property type="entry name" value="Single-stranded right-handed beta-helix, Pectin lyase-like"/>
    <property type="match status" value="1"/>
</dbReference>
<protein>
    <submittedName>
        <fullName evidence="4">Por secretion system C-terminal sorting domain-containing protein</fullName>
    </submittedName>
</protein>
<sequence>MHPKLVLLVVAFVYSVMCLPSANATTYYISSAGNDAAEGKSVATAWQSIERVNAARFEPGDRILFEAGQTFEGSIWLQSKGTKASPLRIGSYGQGMATINSGNNYGFYAANVGGIELHRMKFVGSGRLTTNNSGIIFTTDLANERLDHLVLDSLDVSGYLKSGIILGSSSATSGYDNVRITNCLVHENGEAGISSYSAYPLLSHRNWYLGKCKTYDNAGRKDITYTHTGNGIVLSGIDGAVVEQCEAFNNGWLNSNPGGGPVGIWGWLCNNLVIQDCESHHNRSGLAHDGGGFDLDGGCTNSVLQYNYSHDNDGAGYLLAQFDGAPAMHDLTVRYNISENDARRFGQGAIMLWSSGANGGIQRAAIYNNSVFITPASDGSEAKAFYQASGGVSQITVRNNIFQTTNGLAQVQSLTTTGLQLQGNCYWGTEKPMLVKWGGSAFNSLSTWRDATGQERVGDQETGFNVDPAFTSAGDGGDMNTMLSGRLQTSWHPYKLQSGSALIGKGLNLTSAFSTAIGSRDFYGSATPTSGATGNLGAIEEDAKKQPLPVELVSFTAERQGNQAVLRWTTASELQNSHFDVETSIDGRSFRHATTVAGRGTTAQHTSYSWVDALAGYAAEVVYYRLVQVDQSGKQTYSSVRSVELNTTVGLSMTAWPNPSAGEVTIQIQSPVAGKASITCTDALGRTVFNRLMDVNKGNLTMPLPEVAQLPQGVYRLTMQQGGQQVTAKLLHQ</sequence>
<dbReference type="InterPro" id="IPR026444">
    <property type="entry name" value="Secre_tail"/>
</dbReference>
<evidence type="ECO:0000256" key="1">
    <source>
        <dbReference type="SAM" id="SignalP"/>
    </source>
</evidence>
<dbReference type="SMART" id="SM00710">
    <property type="entry name" value="PbH1"/>
    <property type="match status" value="6"/>
</dbReference>
<dbReference type="InterPro" id="IPR012334">
    <property type="entry name" value="Pectin_lyas_fold"/>
</dbReference>
<keyword evidence="5" id="KW-1185">Reference proteome</keyword>
<dbReference type="OrthoDB" id="3333873at2"/>
<evidence type="ECO:0000259" key="3">
    <source>
        <dbReference type="Pfam" id="PF18962"/>
    </source>
</evidence>
<dbReference type="SUPFAM" id="SSF51126">
    <property type="entry name" value="Pectin lyase-like"/>
    <property type="match status" value="1"/>
</dbReference>
<dbReference type="AlphaFoldDB" id="A0A212T2Z4"/>
<evidence type="ECO:0000259" key="2">
    <source>
        <dbReference type="Pfam" id="PF13229"/>
    </source>
</evidence>
<dbReference type="Pfam" id="PF18962">
    <property type="entry name" value="Por_Secre_tail"/>
    <property type="match status" value="1"/>
</dbReference>
<feature type="signal peptide" evidence="1">
    <location>
        <begin position="1"/>
        <end position="24"/>
    </location>
</feature>
<feature type="chain" id="PRO_5011260653" evidence="1">
    <location>
        <begin position="25"/>
        <end position="733"/>
    </location>
</feature>
<evidence type="ECO:0000313" key="4">
    <source>
        <dbReference type="EMBL" id="SNC60417.1"/>
    </source>
</evidence>
<proteinExistence type="predicted"/>
<feature type="domain" description="Right handed beta helix" evidence="2">
    <location>
        <begin position="154"/>
        <end position="319"/>
    </location>
</feature>
<dbReference type="InterPro" id="IPR006626">
    <property type="entry name" value="PbH1"/>
</dbReference>
<dbReference type="EMBL" id="FYEW01000001">
    <property type="protein sequence ID" value="SNC60417.1"/>
    <property type="molecule type" value="Genomic_DNA"/>
</dbReference>
<organism evidence="4 5">
    <name type="scientific">Hymenobacter gelipurpurascens</name>
    <dbReference type="NCBI Taxonomy" id="89968"/>
    <lineage>
        <taxon>Bacteria</taxon>
        <taxon>Pseudomonadati</taxon>
        <taxon>Bacteroidota</taxon>
        <taxon>Cytophagia</taxon>
        <taxon>Cytophagales</taxon>
        <taxon>Hymenobacteraceae</taxon>
        <taxon>Hymenobacter</taxon>
    </lineage>
</organism>
<dbReference type="NCBIfam" id="TIGR04183">
    <property type="entry name" value="Por_Secre_tail"/>
    <property type="match status" value="1"/>
</dbReference>
<feature type="domain" description="Secretion system C-terminal sorting" evidence="3">
    <location>
        <begin position="656"/>
        <end position="730"/>
    </location>
</feature>
<dbReference type="InterPro" id="IPR011050">
    <property type="entry name" value="Pectin_lyase_fold/virulence"/>
</dbReference>
<dbReference type="Proteomes" id="UP000198131">
    <property type="component" value="Unassembled WGS sequence"/>
</dbReference>
<evidence type="ECO:0000313" key="5">
    <source>
        <dbReference type="Proteomes" id="UP000198131"/>
    </source>
</evidence>
<reference evidence="5" key="1">
    <citation type="submission" date="2017-06" db="EMBL/GenBank/DDBJ databases">
        <authorList>
            <person name="Varghese N."/>
            <person name="Submissions S."/>
        </authorList>
    </citation>
    <scope>NUCLEOTIDE SEQUENCE [LARGE SCALE GENOMIC DNA]</scope>
    <source>
        <strain evidence="5">DSM 11116</strain>
    </source>
</reference>
<dbReference type="Pfam" id="PF13229">
    <property type="entry name" value="Beta_helix"/>
    <property type="match status" value="1"/>
</dbReference>
<gene>
    <name evidence="4" type="ORF">SAMN06265337_0255</name>
</gene>
<accession>A0A212T2Z4</accession>
<keyword evidence="1" id="KW-0732">Signal</keyword>
<name>A0A212T2Z4_9BACT</name>